<dbReference type="CDD" id="cd01949">
    <property type="entry name" value="GGDEF"/>
    <property type="match status" value="1"/>
</dbReference>
<sequence>MSPSVITLLFVLVFLWEGKALAQDNNQTRIEQIKQTLAEIASPEDKLTYLSAKSSLVEGLSGLEQGQFLHLLAGVQEELQQLDGAIISYTQAIAILEQMPLNPLLVHSYLERSYINYLNSNDANIYCQDRQIGLRYARQLQDPELTVKALSLAAFCFNSAEKFDVGIKLLDEALDIAKLHQLSNNRQAMIYNAAAALYRDHGLHRHALAFFKHAYELWLEIDDTQDIFNMLHNIIGETINLFQWEQADIYLEEMEKLTAAKPEFKDFRFFYHYNFGRKSLFSYDFTQAILHLEQAIALQATTNEVFFVHTSFAFLSIAYIQSGDKEQAVKWANAFNQSASVSSSKQDLVMSMQALGLLGQDKPIESVNILLKTINYEREKFADLLNNAVIFSALDHNSKVAEHENRLLEKQLEIKQLELKAQQDEQEITRLSLWLFVLLVAILLGFLGFLYQSRRFFKHRSQTDFLTGIASRSFTMEEGAKALETCHKLKQPLAVVMLDIDNFKHINDSYGHDIGDMAIRAVAQRAKHWLKRNDILGRIGGEEFLLVLPNNNQQEALLIAERLRVSINEKLFKFKGVELKFSISLGVALSKPQQGFNEQVKNADLALYQAKNAGRNCVSMA</sequence>
<dbReference type="GO" id="GO:0043709">
    <property type="term" value="P:cell adhesion involved in single-species biofilm formation"/>
    <property type="evidence" value="ECO:0007669"/>
    <property type="project" value="TreeGrafter"/>
</dbReference>
<dbReference type="SMART" id="SM00028">
    <property type="entry name" value="TPR"/>
    <property type="match status" value="4"/>
</dbReference>
<feature type="domain" description="GGDEF" evidence="6">
    <location>
        <begin position="491"/>
        <end position="621"/>
    </location>
</feature>
<dbReference type="InterPro" id="IPR029787">
    <property type="entry name" value="Nucleotide_cyclase"/>
</dbReference>
<evidence type="ECO:0000313" key="8">
    <source>
        <dbReference type="Proteomes" id="UP000001982"/>
    </source>
</evidence>
<dbReference type="KEGG" id="sdn:Sden_2587"/>
<evidence type="ECO:0000256" key="2">
    <source>
        <dbReference type="ARBA" id="ARBA00012528"/>
    </source>
</evidence>
<dbReference type="PANTHER" id="PTHR45138">
    <property type="entry name" value="REGULATORY COMPONENTS OF SENSORY TRANSDUCTION SYSTEM"/>
    <property type="match status" value="1"/>
</dbReference>
<keyword evidence="8" id="KW-1185">Reference proteome</keyword>
<reference evidence="7 8" key="1">
    <citation type="submission" date="2006-03" db="EMBL/GenBank/DDBJ databases">
        <title>Complete sequence of Shewanella denitrificans OS217.</title>
        <authorList>
            <consortium name="US DOE Joint Genome Institute"/>
            <person name="Copeland A."/>
            <person name="Lucas S."/>
            <person name="Lapidus A."/>
            <person name="Barry K."/>
            <person name="Detter J.C."/>
            <person name="Glavina del Rio T."/>
            <person name="Hammon N."/>
            <person name="Israni S."/>
            <person name="Dalin E."/>
            <person name="Tice H."/>
            <person name="Pitluck S."/>
            <person name="Brettin T."/>
            <person name="Bruce D."/>
            <person name="Han C."/>
            <person name="Tapia R."/>
            <person name="Gilna P."/>
            <person name="Kiss H."/>
            <person name="Schmutz J."/>
            <person name="Larimer F."/>
            <person name="Land M."/>
            <person name="Hauser L."/>
            <person name="Kyrpides N."/>
            <person name="Lykidis A."/>
            <person name="Richardson P."/>
        </authorList>
    </citation>
    <scope>NUCLEOTIDE SEQUENCE [LARGE SCALE GENOMIC DNA]</scope>
    <source>
        <strain evidence="8">OS217 / ATCC BAA-1090 / DSM 15013</strain>
    </source>
</reference>
<dbReference type="PROSITE" id="PS50887">
    <property type="entry name" value="GGDEF"/>
    <property type="match status" value="1"/>
</dbReference>
<dbReference type="InterPro" id="IPR043128">
    <property type="entry name" value="Rev_trsase/Diguanyl_cyclase"/>
</dbReference>
<name>Q12L10_SHEDO</name>
<dbReference type="Proteomes" id="UP000001982">
    <property type="component" value="Chromosome"/>
</dbReference>
<dbReference type="STRING" id="318161.Sden_2587"/>
<dbReference type="SMART" id="SM00267">
    <property type="entry name" value="GGDEF"/>
    <property type="match status" value="1"/>
</dbReference>
<dbReference type="OrthoDB" id="9813903at2"/>
<dbReference type="Gene3D" id="1.25.40.10">
    <property type="entry name" value="Tetratricopeptide repeat domain"/>
    <property type="match status" value="1"/>
</dbReference>
<dbReference type="AlphaFoldDB" id="Q12L10"/>
<evidence type="ECO:0000256" key="1">
    <source>
        <dbReference type="ARBA" id="ARBA00001946"/>
    </source>
</evidence>
<keyword evidence="5" id="KW-1133">Transmembrane helix</keyword>
<dbReference type="Gene3D" id="3.30.70.270">
    <property type="match status" value="1"/>
</dbReference>
<dbReference type="HOGENOM" id="CLU_022176_2_0_6"/>
<dbReference type="GO" id="GO:0005886">
    <property type="term" value="C:plasma membrane"/>
    <property type="evidence" value="ECO:0007669"/>
    <property type="project" value="TreeGrafter"/>
</dbReference>
<dbReference type="GO" id="GO:1902201">
    <property type="term" value="P:negative regulation of bacterial-type flagellum-dependent cell motility"/>
    <property type="evidence" value="ECO:0007669"/>
    <property type="project" value="TreeGrafter"/>
</dbReference>
<dbReference type="InterPro" id="IPR050469">
    <property type="entry name" value="Diguanylate_Cyclase"/>
</dbReference>
<dbReference type="FunFam" id="3.30.70.270:FF:000001">
    <property type="entry name" value="Diguanylate cyclase domain protein"/>
    <property type="match status" value="1"/>
</dbReference>
<dbReference type="InterPro" id="IPR011990">
    <property type="entry name" value="TPR-like_helical_dom_sf"/>
</dbReference>
<keyword evidence="4" id="KW-0175">Coiled coil</keyword>
<dbReference type="InterPro" id="IPR019734">
    <property type="entry name" value="TPR_rpt"/>
</dbReference>
<dbReference type="eggNOG" id="COG2199">
    <property type="taxonomic scope" value="Bacteria"/>
</dbReference>
<dbReference type="InterPro" id="IPR000160">
    <property type="entry name" value="GGDEF_dom"/>
</dbReference>
<evidence type="ECO:0000313" key="7">
    <source>
        <dbReference type="EMBL" id="ABE55866.1"/>
    </source>
</evidence>
<evidence type="ECO:0000256" key="4">
    <source>
        <dbReference type="SAM" id="Coils"/>
    </source>
</evidence>
<dbReference type="SUPFAM" id="SSF55073">
    <property type="entry name" value="Nucleotide cyclase"/>
    <property type="match status" value="1"/>
</dbReference>
<gene>
    <name evidence="7" type="ordered locus">Sden_2587</name>
</gene>
<feature type="transmembrane region" description="Helical" evidence="5">
    <location>
        <begin position="431"/>
        <end position="451"/>
    </location>
</feature>
<evidence type="ECO:0000256" key="5">
    <source>
        <dbReference type="SAM" id="Phobius"/>
    </source>
</evidence>
<comment type="cofactor">
    <cofactor evidence="1">
        <name>Mg(2+)</name>
        <dbReference type="ChEBI" id="CHEBI:18420"/>
    </cofactor>
</comment>
<dbReference type="Pfam" id="PF00990">
    <property type="entry name" value="GGDEF"/>
    <property type="match status" value="1"/>
</dbReference>
<accession>Q12L10</accession>
<evidence type="ECO:0000259" key="6">
    <source>
        <dbReference type="PROSITE" id="PS50887"/>
    </source>
</evidence>
<keyword evidence="5" id="KW-0812">Transmembrane</keyword>
<proteinExistence type="predicted"/>
<dbReference type="GO" id="GO:0052621">
    <property type="term" value="F:diguanylate cyclase activity"/>
    <property type="evidence" value="ECO:0007669"/>
    <property type="project" value="UniProtKB-EC"/>
</dbReference>
<keyword evidence="5" id="KW-0472">Membrane</keyword>
<feature type="coiled-coil region" evidence="4">
    <location>
        <begin position="398"/>
        <end position="427"/>
    </location>
</feature>
<dbReference type="SUPFAM" id="SSF48452">
    <property type="entry name" value="TPR-like"/>
    <property type="match status" value="2"/>
</dbReference>
<organism evidence="7 8">
    <name type="scientific">Shewanella denitrificans (strain OS217 / ATCC BAA-1090 / DSM 15013)</name>
    <dbReference type="NCBI Taxonomy" id="318161"/>
    <lineage>
        <taxon>Bacteria</taxon>
        <taxon>Pseudomonadati</taxon>
        <taxon>Pseudomonadota</taxon>
        <taxon>Gammaproteobacteria</taxon>
        <taxon>Alteromonadales</taxon>
        <taxon>Shewanellaceae</taxon>
        <taxon>Shewanella</taxon>
    </lineage>
</organism>
<dbReference type="EC" id="2.7.7.65" evidence="2"/>
<evidence type="ECO:0000256" key="3">
    <source>
        <dbReference type="ARBA" id="ARBA00034247"/>
    </source>
</evidence>
<dbReference type="EMBL" id="CP000302">
    <property type="protein sequence ID" value="ABE55866.1"/>
    <property type="molecule type" value="Genomic_DNA"/>
</dbReference>
<comment type="catalytic activity">
    <reaction evidence="3">
        <text>2 GTP = 3',3'-c-di-GMP + 2 diphosphate</text>
        <dbReference type="Rhea" id="RHEA:24898"/>
        <dbReference type="ChEBI" id="CHEBI:33019"/>
        <dbReference type="ChEBI" id="CHEBI:37565"/>
        <dbReference type="ChEBI" id="CHEBI:58805"/>
        <dbReference type="EC" id="2.7.7.65"/>
    </reaction>
</comment>
<protein>
    <recommendedName>
        <fullName evidence="2">diguanylate cyclase</fullName>
        <ecNumber evidence="2">2.7.7.65</ecNumber>
    </recommendedName>
</protein>
<dbReference type="PANTHER" id="PTHR45138:SF9">
    <property type="entry name" value="DIGUANYLATE CYCLASE DGCM-RELATED"/>
    <property type="match status" value="1"/>
</dbReference>
<dbReference type="RefSeq" id="WP_011497017.1">
    <property type="nucleotide sequence ID" value="NC_007954.1"/>
</dbReference>
<dbReference type="NCBIfam" id="TIGR00254">
    <property type="entry name" value="GGDEF"/>
    <property type="match status" value="1"/>
</dbReference>